<sequence>TFEDGYRTAVICEAILQSAKSERKEKIEY</sequence>
<name>X1UJU8_9ZZZZ</name>
<proteinExistence type="predicted"/>
<evidence type="ECO:0000313" key="1">
    <source>
        <dbReference type="EMBL" id="GAJ03862.1"/>
    </source>
</evidence>
<comment type="caution">
    <text evidence="1">The sequence shown here is derived from an EMBL/GenBank/DDBJ whole genome shotgun (WGS) entry which is preliminary data.</text>
</comment>
<evidence type="ECO:0008006" key="2">
    <source>
        <dbReference type="Google" id="ProtNLM"/>
    </source>
</evidence>
<gene>
    <name evidence="1" type="ORF">S12H4_53631</name>
</gene>
<protein>
    <recommendedName>
        <fullName evidence="2">Gfo/Idh/MocA-like oxidoreductase C-terminal domain-containing protein</fullName>
    </recommendedName>
</protein>
<accession>X1UJU8</accession>
<reference evidence="1" key="1">
    <citation type="journal article" date="2014" name="Front. Microbiol.">
        <title>High frequency of phylogenetically diverse reductive dehalogenase-homologous genes in deep subseafloor sedimentary metagenomes.</title>
        <authorList>
            <person name="Kawai M."/>
            <person name="Futagami T."/>
            <person name="Toyoda A."/>
            <person name="Takaki Y."/>
            <person name="Nishi S."/>
            <person name="Hori S."/>
            <person name="Arai W."/>
            <person name="Tsubouchi T."/>
            <person name="Morono Y."/>
            <person name="Uchiyama I."/>
            <person name="Ito T."/>
            <person name="Fujiyama A."/>
            <person name="Inagaki F."/>
            <person name="Takami H."/>
        </authorList>
    </citation>
    <scope>NUCLEOTIDE SEQUENCE</scope>
    <source>
        <strain evidence="1">Expedition CK06-06</strain>
    </source>
</reference>
<organism evidence="1">
    <name type="scientific">marine sediment metagenome</name>
    <dbReference type="NCBI Taxonomy" id="412755"/>
    <lineage>
        <taxon>unclassified sequences</taxon>
        <taxon>metagenomes</taxon>
        <taxon>ecological metagenomes</taxon>
    </lineage>
</organism>
<dbReference type="EMBL" id="BARW01034171">
    <property type="protein sequence ID" value="GAJ03862.1"/>
    <property type="molecule type" value="Genomic_DNA"/>
</dbReference>
<dbReference type="AlphaFoldDB" id="X1UJU8"/>
<feature type="non-terminal residue" evidence="1">
    <location>
        <position position="1"/>
    </location>
</feature>